<protein>
    <submittedName>
        <fullName evidence="2">Uncharacterized protein</fullName>
    </submittedName>
</protein>
<dbReference type="Proteomes" id="UP000190541">
    <property type="component" value="Unassembled WGS sequence"/>
</dbReference>
<reference evidence="2 3" key="1">
    <citation type="submission" date="2017-02" db="EMBL/GenBank/DDBJ databases">
        <authorList>
            <person name="Peterson S.W."/>
        </authorList>
    </citation>
    <scope>NUCLEOTIDE SEQUENCE [LARGE SCALE GENOMIC DNA]</scope>
    <source>
        <strain evidence="2 3">DSM 22899</strain>
    </source>
</reference>
<gene>
    <name evidence="2" type="ORF">SAMN05660226_00748</name>
</gene>
<feature type="transmembrane region" description="Helical" evidence="1">
    <location>
        <begin position="12"/>
        <end position="31"/>
    </location>
</feature>
<keyword evidence="3" id="KW-1185">Reference proteome</keyword>
<accession>A0A1T5AGV3</accession>
<keyword evidence="1" id="KW-0812">Transmembrane</keyword>
<evidence type="ECO:0000256" key="1">
    <source>
        <dbReference type="SAM" id="Phobius"/>
    </source>
</evidence>
<keyword evidence="1" id="KW-1133">Transmembrane helix</keyword>
<evidence type="ECO:0000313" key="2">
    <source>
        <dbReference type="EMBL" id="SKB34241.1"/>
    </source>
</evidence>
<dbReference type="STRING" id="623280.SAMN05660226_00748"/>
<proteinExistence type="predicted"/>
<dbReference type="EMBL" id="FUYS01000002">
    <property type="protein sequence ID" value="SKB34241.1"/>
    <property type="molecule type" value="Genomic_DNA"/>
</dbReference>
<organism evidence="2 3">
    <name type="scientific">Parapedobacter luteus</name>
    <dbReference type="NCBI Taxonomy" id="623280"/>
    <lineage>
        <taxon>Bacteria</taxon>
        <taxon>Pseudomonadati</taxon>
        <taxon>Bacteroidota</taxon>
        <taxon>Sphingobacteriia</taxon>
        <taxon>Sphingobacteriales</taxon>
        <taxon>Sphingobacteriaceae</taxon>
        <taxon>Parapedobacter</taxon>
    </lineage>
</organism>
<evidence type="ECO:0000313" key="3">
    <source>
        <dbReference type="Proteomes" id="UP000190541"/>
    </source>
</evidence>
<name>A0A1T5AGV3_9SPHI</name>
<dbReference type="AlphaFoldDB" id="A0A1T5AGV3"/>
<keyword evidence="1" id="KW-0472">Membrane</keyword>
<sequence>MFVILLSQVISRAILFIYVTTCKEFLVYLLYLGAARLRCSNVFFDILDKLT</sequence>